<dbReference type="CDD" id="cd03469">
    <property type="entry name" value="Rieske_RO_Alpha_N"/>
    <property type="match status" value="1"/>
</dbReference>
<sequence length="431" mass="48811">MSAVIDKVETGTSGTPRHQMAEECFTLDAGLPTGPVSVEPYRSPEFFERERERVFKRAWLFAGRIEQLPEHDSYFVKEILICKASVLITRSKEGKVQAFHNVCSHRGNLVVNKPCGRAERHVCRYHNWAYGGKDGALLGIPDQKHFFDVDKKSLGLTPIACDVWEGFIFVNFQKQPEVTLAEFLGPFGTTYAGIPYFNLDETIVIQADFKANWKLIADAFAEPYHVPSLHPATLAPGFAHPEDNRYARPLSARAHGIHRHFSAYGNPHYVPAPTSKVESLVYIQDTGGVLGGDASENAQGVMNHPAINPTKNPNWSADVTWIFPNFNIDYSTGGFWIHEFWPVAYNRTQWTLRIFIPKTASIRHRLQLEHYASRWAEVVLEDVTNCERIQLGLESGAKDHMVLQDAEMLIRHNLWVLDKWMKADKVADALK</sequence>
<dbReference type="CDD" id="cd00680">
    <property type="entry name" value="RHO_alpha_C"/>
    <property type="match status" value="1"/>
</dbReference>
<dbReference type="InterPro" id="IPR001663">
    <property type="entry name" value="Rng_hydr_dOase-A"/>
</dbReference>
<evidence type="ECO:0000256" key="4">
    <source>
        <dbReference type="ARBA" id="ARBA00023002"/>
    </source>
</evidence>
<evidence type="ECO:0000256" key="3">
    <source>
        <dbReference type="ARBA" id="ARBA00022723"/>
    </source>
</evidence>
<protein>
    <submittedName>
        <fullName evidence="9">Phenylpropionate dioxygenase-like ring-hydroxylating dioxygenase large terminal subunit</fullName>
    </submittedName>
</protein>
<evidence type="ECO:0000259" key="8">
    <source>
        <dbReference type="PROSITE" id="PS51296"/>
    </source>
</evidence>
<name>A0A4R7P444_9GAMM</name>
<keyword evidence="7" id="KW-0520">NAD</keyword>
<keyword evidence="3" id="KW-0479">Metal-binding</keyword>
<dbReference type="RefSeq" id="WP_210772422.1">
    <property type="nucleotide sequence ID" value="NZ_MWIN01000011.1"/>
</dbReference>
<evidence type="ECO:0000313" key="9">
    <source>
        <dbReference type="EMBL" id="TDU28535.1"/>
    </source>
</evidence>
<dbReference type="InterPro" id="IPR015881">
    <property type="entry name" value="ARHD_Rieske_2Fe_2S"/>
</dbReference>
<evidence type="ECO:0000256" key="1">
    <source>
        <dbReference type="ARBA" id="ARBA00001962"/>
    </source>
</evidence>
<keyword evidence="9" id="KW-0223">Dioxygenase</keyword>
<organism evidence="9 10">
    <name type="scientific">Panacagrimonas perspica</name>
    <dbReference type="NCBI Taxonomy" id="381431"/>
    <lineage>
        <taxon>Bacteria</taxon>
        <taxon>Pseudomonadati</taxon>
        <taxon>Pseudomonadota</taxon>
        <taxon>Gammaproteobacteria</taxon>
        <taxon>Nevskiales</taxon>
        <taxon>Nevskiaceae</taxon>
        <taxon>Panacagrimonas</taxon>
    </lineage>
</organism>
<dbReference type="PANTHER" id="PTHR43756">
    <property type="entry name" value="CHOLINE MONOOXYGENASE, CHLOROPLASTIC"/>
    <property type="match status" value="1"/>
</dbReference>
<dbReference type="AlphaFoldDB" id="A0A4R7P444"/>
<dbReference type="GO" id="GO:0051213">
    <property type="term" value="F:dioxygenase activity"/>
    <property type="evidence" value="ECO:0007669"/>
    <property type="project" value="UniProtKB-KW"/>
</dbReference>
<dbReference type="GO" id="GO:0005506">
    <property type="term" value="F:iron ion binding"/>
    <property type="evidence" value="ECO:0007669"/>
    <property type="project" value="InterPro"/>
</dbReference>
<dbReference type="Proteomes" id="UP000295341">
    <property type="component" value="Unassembled WGS sequence"/>
</dbReference>
<keyword evidence="2" id="KW-0001">2Fe-2S</keyword>
<dbReference type="Gene3D" id="2.102.10.10">
    <property type="entry name" value="Rieske [2Fe-2S] iron-sulphur domain"/>
    <property type="match status" value="1"/>
</dbReference>
<accession>A0A4R7P444</accession>
<evidence type="ECO:0000256" key="2">
    <source>
        <dbReference type="ARBA" id="ARBA00022714"/>
    </source>
</evidence>
<evidence type="ECO:0000313" key="10">
    <source>
        <dbReference type="Proteomes" id="UP000295341"/>
    </source>
</evidence>
<dbReference type="EMBL" id="SOBT01000009">
    <property type="protein sequence ID" value="TDU28535.1"/>
    <property type="molecule type" value="Genomic_DNA"/>
</dbReference>
<dbReference type="Gene3D" id="3.90.380.10">
    <property type="entry name" value="Naphthalene 1,2-dioxygenase Alpha Subunit, Chain A, domain 1"/>
    <property type="match status" value="1"/>
</dbReference>
<keyword evidence="5" id="KW-0408">Iron</keyword>
<keyword evidence="4" id="KW-0560">Oxidoreductase</keyword>
<comment type="cofactor">
    <cofactor evidence="1">
        <name>Fe cation</name>
        <dbReference type="ChEBI" id="CHEBI:24875"/>
    </cofactor>
</comment>
<evidence type="ECO:0000256" key="5">
    <source>
        <dbReference type="ARBA" id="ARBA00023004"/>
    </source>
</evidence>
<evidence type="ECO:0000256" key="7">
    <source>
        <dbReference type="ARBA" id="ARBA00023027"/>
    </source>
</evidence>
<dbReference type="InterPro" id="IPR017941">
    <property type="entry name" value="Rieske_2Fe-2S"/>
</dbReference>
<keyword evidence="6" id="KW-0411">Iron-sulfur</keyword>
<comment type="caution">
    <text evidence="9">The sequence shown here is derived from an EMBL/GenBank/DDBJ whole genome shotgun (WGS) entry which is preliminary data.</text>
</comment>
<dbReference type="GO" id="GO:0051537">
    <property type="term" value="F:2 iron, 2 sulfur cluster binding"/>
    <property type="evidence" value="ECO:0007669"/>
    <property type="project" value="UniProtKB-KW"/>
</dbReference>
<dbReference type="SUPFAM" id="SSF55961">
    <property type="entry name" value="Bet v1-like"/>
    <property type="match status" value="1"/>
</dbReference>
<dbReference type="InterPro" id="IPR036922">
    <property type="entry name" value="Rieske_2Fe-2S_sf"/>
</dbReference>
<dbReference type="PROSITE" id="PS00570">
    <property type="entry name" value="RING_HYDROXYL_ALPHA"/>
    <property type="match status" value="1"/>
</dbReference>
<dbReference type="InterPro" id="IPR015879">
    <property type="entry name" value="Ring_hydroxy_dOase_asu_C_dom"/>
</dbReference>
<dbReference type="Pfam" id="PF00355">
    <property type="entry name" value="Rieske"/>
    <property type="match status" value="1"/>
</dbReference>
<dbReference type="PROSITE" id="PS51296">
    <property type="entry name" value="RIESKE"/>
    <property type="match status" value="1"/>
</dbReference>
<keyword evidence="10" id="KW-1185">Reference proteome</keyword>
<feature type="domain" description="Rieske" evidence="8">
    <location>
        <begin position="59"/>
        <end position="170"/>
    </location>
</feature>
<gene>
    <name evidence="9" type="ORF">DFR24_2907</name>
</gene>
<dbReference type="Pfam" id="PF00848">
    <property type="entry name" value="Ring_hydroxyl_A"/>
    <property type="match status" value="1"/>
</dbReference>
<dbReference type="PANTHER" id="PTHR43756:SF5">
    <property type="entry name" value="CHOLINE MONOOXYGENASE, CHLOROPLASTIC"/>
    <property type="match status" value="1"/>
</dbReference>
<dbReference type="SUPFAM" id="SSF50022">
    <property type="entry name" value="ISP domain"/>
    <property type="match status" value="1"/>
</dbReference>
<proteinExistence type="predicted"/>
<dbReference type="PRINTS" id="PR00090">
    <property type="entry name" value="RNGDIOXGNASE"/>
</dbReference>
<reference evidence="9 10" key="1">
    <citation type="submission" date="2019-03" db="EMBL/GenBank/DDBJ databases">
        <title>Genomic Encyclopedia of Type Strains, Phase IV (KMG-IV): sequencing the most valuable type-strain genomes for metagenomic binning, comparative biology and taxonomic classification.</title>
        <authorList>
            <person name="Goeker M."/>
        </authorList>
    </citation>
    <scope>NUCLEOTIDE SEQUENCE [LARGE SCALE GENOMIC DNA]</scope>
    <source>
        <strain evidence="9 10">DSM 26377</strain>
    </source>
</reference>
<evidence type="ECO:0000256" key="6">
    <source>
        <dbReference type="ARBA" id="ARBA00023014"/>
    </source>
</evidence>